<dbReference type="EMBL" id="VIWU01000001">
    <property type="protein sequence ID" value="TWF80612.1"/>
    <property type="molecule type" value="Genomic_DNA"/>
</dbReference>
<proteinExistence type="predicted"/>
<reference evidence="4 5" key="1">
    <citation type="submission" date="2019-06" db="EMBL/GenBank/DDBJ databases">
        <title>Sequencing the genomes of 1000 actinobacteria strains.</title>
        <authorList>
            <person name="Klenk H.-P."/>
        </authorList>
    </citation>
    <scope>NUCLEOTIDE SEQUENCE [LARGE SCALE GENOMIC DNA]</scope>
    <source>
        <strain evidence="4 5">DSM 45671</strain>
    </source>
</reference>
<organism evidence="4 5">
    <name type="scientific">Pseudonocardia hierapolitana</name>
    <dbReference type="NCBI Taxonomy" id="1128676"/>
    <lineage>
        <taxon>Bacteria</taxon>
        <taxon>Bacillati</taxon>
        <taxon>Actinomycetota</taxon>
        <taxon>Actinomycetes</taxon>
        <taxon>Pseudonocardiales</taxon>
        <taxon>Pseudonocardiaceae</taxon>
        <taxon>Pseudonocardia</taxon>
    </lineage>
</organism>
<gene>
    <name evidence="4" type="ORF">FHX44_116555</name>
</gene>
<dbReference type="InterPro" id="IPR006680">
    <property type="entry name" value="Amidohydro-rel"/>
</dbReference>
<dbReference type="GO" id="GO:0016787">
    <property type="term" value="F:hydrolase activity"/>
    <property type="evidence" value="ECO:0007669"/>
    <property type="project" value="InterPro"/>
</dbReference>
<feature type="region of interest" description="Disordered" evidence="2">
    <location>
        <begin position="37"/>
        <end position="67"/>
    </location>
</feature>
<comment type="caution">
    <text evidence="4">The sequence shown here is derived from an EMBL/GenBank/DDBJ whole genome shotgun (WGS) entry which is preliminary data.</text>
</comment>
<dbReference type="PANTHER" id="PTHR21240:SF28">
    <property type="entry name" value="ISO-OROTATE DECARBOXYLASE (EUROFUNG)"/>
    <property type="match status" value="1"/>
</dbReference>
<dbReference type="Gene3D" id="3.20.20.140">
    <property type="entry name" value="Metal-dependent hydrolases"/>
    <property type="match status" value="1"/>
</dbReference>
<dbReference type="PANTHER" id="PTHR21240">
    <property type="entry name" value="2-AMINO-3-CARBOXYLMUCONATE-6-SEMIALDEHYDE DECARBOXYLASE"/>
    <property type="match status" value="1"/>
</dbReference>
<dbReference type="GO" id="GO:0005737">
    <property type="term" value="C:cytoplasm"/>
    <property type="evidence" value="ECO:0007669"/>
    <property type="project" value="TreeGrafter"/>
</dbReference>
<accession>A0A561T0G9</accession>
<dbReference type="RefSeq" id="WP_147259265.1">
    <property type="nucleotide sequence ID" value="NZ_VIWU01000001.1"/>
</dbReference>
<evidence type="ECO:0000259" key="3">
    <source>
        <dbReference type="Pfam" id="PF04909"/>
    </source>
</evidence>
<feature type="domain" description="Amidohydrolase-related" evidence="3">
    <location>
        <begin position="11"/>
        <end position="356"/>
    </location>
</feature>
<protein>
    <recommendedName>
        <fullName evidence="3">Amidohydrolase-related domain-containing protein</fullName>
    </recommendedName>
</protein>
<evidence type="ECO:0000313" key="5">
    <source>
        <dbReference type="Proteomes" id="UP000321261"/>
    </source>
</evidence>
<sequence>MSRPRPPLVDCDIHNELAPGSLRPYLPRRWREYDETYGNRGDGGSSYPKGAPRAARTDAWPPSGLPPGGDLEFMREQLLDAYDIRYGILNCLSKANRQQNPEYAAALCRAVNEWQVEEWLEKEPRLRAGISVPYEEPALAAEEIDRAAAHPGFVQVLLLVRTDEPLGRRRYWPIYEAAVRNGLPVGVHFGGGRANPLTGSGWPSFYIEDHTAMAQAFQTQLVSLVVEGVFERFPTLKVVLIEGGFGWVPSLMWRLDKHWARLRDEVPHLSRRPSEYVRDHIWFTTQPIEEPPDPRQLLTVFDNMGGGDDKGTDKILFSTDYPHWDFDDPDRAIRAKLEPEARARIFGGNAMALYGLDR</sequence>
<name>A0A561T0G9_9PSEU</name>
<dbReference type="OrthoDB" id="2533941at2"/>
<evidence type="ECO:0000256" key="2">
    <source>
        <dbReference type="SAM" id="MobiDB-lite"/>
    </source>
</evidence>
<dbReference type="GO" id="GO:0019748">
    <property type="term" value="P:secondary metabolic process"/>
    <property type="evidence" value="ECO:0007669"/>
    <property type="project" value="TreeGrafter"/>
</dbReference>
<evidence type="ECO:0000313" key="4">
    <source>
        <dbReference type="EMBL" id="TWF80612.1"/>
    </source>
</evidence>
<dbReference type="AlphaFoldDB" id="A0A561T0G9"/>
<dbReference type="InterPro" id="IPR032466">
    <property type="entry name" value="Metal_Hydrolase"/>
</dbReference>
<dbReference type="Proteomes" id="UP000321261">
    <property type="component" value="Unassembled WGS sequence"/>
</dbReference>
<dbReference type="SUPFAM" id="SSF51556">
    <property type="entry name" value="Metallo-dependent hydrolases"/>
    <property type="match status" value="1"/>
</dbReference>
<dbReference type="InterPro" id="IPR032465">
    <property type="entry name" value="ACMSD"/>
</dbReference>
<keyword evidence="5" id="KW-1185">Reference proteome</keyword>
<keyword evidence="1" id="KW-0456">Lyase</keyword>
<dbReference type="Pfam" id="PF04909">
    <property type="entry name" value="Amidohydro_2"/>
    <property type="match status" value="1"/>
</dbReference>
<evidence type="ECO:0000256" key="1">
    <source>
        <dbReference type="ARBA" id="ARBA00023239"/>
    </source>
</evidence>
<dbReference type="GO" id="GO:0016831">
    <property type="term" value="F:carboxy-lyase activity"/>
    <property type="evidence" value="ECO:0007669"/>
    <property type="project" value="InterPro"/>
</dbReference>